<evidence type="ECO:0000313" key="6">
    <source>
        <dbReference type="WBParaSite" id="GPUH_0000193001-mRNA-1"/>
    </source>
</evidence>
<dbReference type="PANTHER" id="PTHR10686:SF20">
    <property type="entry name" value="FOLATE TRANSPORTER 1"/>
    <property type="match status" value="1"/>
</dbReference>
<dbReference type="SUPFAM" id="SSF103473">
    <property type="entry name" value="MFS general substrate transporter"/>
    <property type="match status" value="1"/>
</dbReference>
<feature type="transmembrane region" description="Helical" evidence="3">
    <location>
        <begin position="12"/>
        <end position="32"/>
    </location>
</feature>
<evidence type="ECO:0000313" key="5">
    <source>
        <dbReference type="Proteomes" id="UP000271098"/>
    </source>
</evidence>
<proteinExistence type="inferred from homology"/>
<dbReference type="GO" id="GO:0090482">
    <property type="term" value="F:vitamin transmembrane transporter activity"/>
    <property type="evidence" value="ECO:0007669"/>
    <property type="project" value="InterPro"/>
</dbReference>
<dbReference type="InterPro" id="IPR036259">
    <property type="entry name" value="MFS_trans_sf"/>
</dbReference>
<dbReference type="Pfam" id="PF01770">
    <property type="entry name" value="Folate_carrier"/>
    <property type="match status" value="1"/>
</dbReference>
<name>A0A183CZN4_9BILA</name>
<feature type="region of interest" description="Disordered" evidence="2">
    <location>
        <begin position="94"/>
        <end position="113"/>
    </location>
</feature>
<dbReference type="PANTHER" id="PTHR10686">
    <property type="entry name" value="FOLATE TRANSPORTER"/>
    <property type="match status" value="1"/>
</dbReference>
<evidence type="ECO:0000313" key="4">
    <source>
        <dbReference type="EMBL" id="VDK31249.1"/>
    </source>
</evidence>
<dbReference type="GO" id="GO:0005886">
    <property type="term" value="C:plasma membrane"/>
    <property type="evidence" value="ECO:0007669"/>
    <property type="project" value="TreeGrafter"/>
</dbReference>
<dbReference type="WBParaSite" id="GPUH_0000193001-mRNA-1">
    <property type="protein sequence ID" value="GPUH_0000193001-mRNA-1"/>
    <property type="gene ID" value="GPUH_0000193001"/>
</dbReference>
<feature type="transmembrane region" description="Helical" evidence="3">
    <location>
        <begin position="179"/>
        <end position="197"/>
    </location>
</feature>
<sequence>MYAVVDQKHYKLITSYIRAAALIGKFFAYGLAQFLVSFHYGSYLLLNQISFAAVCIILGIAAALPPIPSKIIASKVQCEIIGDGPKAFDVSKDYEEKTKDSETTSEERKALDSKRPNVDQGIAAYFRAIWHHFKIFERNKIVLKWSIWWALTSCGIFQVMNYVQTLWATLQINSDTFNGITECANTLIGAVISFLVQYMHTNWRKQGELVLLITSAFIATLLLIMSRTSSVLVAYVLYVAVITIYHLLITAASTRATNYSHVRRCGQTRTVFADFYAGF</sequence>
<evidence type="ECO:0000256" key="1">
    <source>
        <dbReference type="ARBA" id="ARBA00005773"/>
    </source>
</evidence>
<keyword evidence="3" id="KW-0812">Transmembrane</keyword>
<dbReference type="EMBL" id="UYRT01002615">
    <property type="protein sequence ID" value="VDK31249.1"/>
    <property type="molecule type" value="Genomic_DNA"/>
</dbReference>
<keyword evidence="5" id="KW-1185">Reference proteome</keyword>
<feature type="transmembrane region" description="Helical" evidence="3">
    <location>
        <begin position="141"/>
        <end position="159"/>
    </location>
</feature>
<reference evidence="4 5" key="2">
    <citation type="submission" date="2018-11" db="EMBL/GenBank/DDBJ databases">
        <authorList>
            <consortium name="Pathogen Informatics"/>
        </authorList>
    </citation>
    <scope>NUCLEOTIDE SEQUENCE [LARGE SCALE GENOMIC DNA]</scope>
</reference>
<feature type="transmembrane region" description="Helical" evidence="3">
    <location>
        <begin position="232"/>
        <end position="254"/>
    </location>
</feature>
<dbReference type="OrthoDB" id="18814at2759"/>
<accession>A0A183CZN4</accession>
<dbReference type="InterPro" id="IPR002666">
    <property type="entry name" value="Folate_carrier"/>
</dbReference>
<feature type="transmembrane region" description="Helical" evidence="3">
    <location>
        <begin position="44"/>
        <end position="64"/>
    </location>
</feature>
<evidence type="ECO:0000256" key="3">
    <source>
        <dbReference type="SAM" id="Phobius"/>
    </source>
</evidence>
<dbReference type="Gene3D" id="1.20.1250.20">
    <property type="entry name" value="MFS general substrate transporter like domains"/>
    <property type="match status" value="1"/>
</dbReference>
<keyword evidence="3" id="KW-1133">Transmembrane helix</keyword>
<organism evidence="6">
    <name type="scientific">Gongylonema pulchrum</name>
    <dbReference type="NCBI Taxonomy" id="637853"/>
    <lineage>
        <taxon>Eukaryota</taxon>
        <taxon>Metazoa</taxon>
        <taxon>Ecdysozoa</taxon>
        <taxon>Nematoda</taxon>
        <taxon>Chromadorea</taxon>
        <taxon>Rhabditida</taxon>
        <taxon>Spirurina</taxon>
        <taxon>Spiruromorpha</taxon>
        <taxon>Spiruroidea</taxon>
        <taxon>Gongylonematidae</taxon>
        <taxon>Gongylonema</taxon>
    </lineage>
</organism>
<protein>
    <submittedName>
        <fullName evidence="6">Solute carrier family 40 protein</fullName>
    </submittedName>
</protein>
<comment type="similarity">
    <text evidence="1">Belongs to the reduced folate carrier (RFC) transporter (TC 2.A.48) family.</text>
</comment>
<dbReference type="Proteomes" id="UP000271098">
    <property type="component" value="Unassembled WGS sequence"/>
</dbReference>
<reference evidence="6" key="1">
    <citation type="submission" date="2016-06" db="UniProtKB">
        <authorList>
            <consortium name="WormBaseParasite"/>
        </authorList>
    </citation>
    <scope>IDENTIFICATION</scope>
</reference>
<evidence type="ECO:0000256" key="2">
    <source>
        <dbReference type="SAM" id="MobiDB-lite"/>
    </source>
</evidence>
<gene>
    <name evidence="4" type="ORF">GPUH_LOCUS1925</name>
</gene>
<feature type="transmembrane region" description="Helical" evidence="3">
    <location>
        <begin position="209"/>
        <end position="226"/>
    </location>
</feature>
<keyword evidence="3" id="KW-0472">Membrane</keyword>
<dbReference type="AlphaFoldDB" id="A0A183CZN4"/>